<dbReference type="GO" id="GO:0016788">
    <property type="term" value="F:hydrolase activity, acting on ester bonds"/>
    <property type="evidence" value="ECO:0007669"/>
    <property type="project" value="TreeGrafter"/>
</dbReference>
<comment type="caution">
    <text evidence="4">The sequence shown here is derived from an EMBL/GenBank/DDBJ whole genome shotgun (WGS) entry which is preliminary data.</text>
</comment>
<dbReference type="Proteomes" id="UP000188879">
    <property type="component" value="Unassembled WGS sequence"/>
</dbReference>
<evidence type="ECO:0000313" key="4">
    <source>
        <dbReference type="EMBL" id="ONG58703.1"/>
    </source>
</evidence>
<dbReference type="PANTHER" id="PTHR40841:SF2">
    <property type="entry name" value="SIDEROPHORE-DEGRADING ESTERASE (EUROFUNG)"/>
    <property type="match status" value="1"/>
</dbReference>
<dbReference type="InterPro" id="IPR000801">
    <property type="entry name" value="Esterase-like"/>
</dbReference>
<organism evidence="4 5">
    <name type="scientific">Teichococcus deserti</name>
    <dbReference type="NCBI Taxonomy" id="1817963"/>
    <lineage>
        <taxon>Bacteria</taxon>
        <taxon>Pseudomonadati</taxon>
        <taxon>Pseudomonadota</taxon>
        <taxon>Alphaproteobacteria</taxon>
        <taxon>Acetobacterales</taxon>
        <taxon>Roseomonadaceae</taxon>
        <taxon>Roseomonas</taxon>
    </lineage>
</organism>
<dbReference type="Pfam" id="PF00756">
    <property type="entry name" value="Esterase"/>
    <property type="match status" value="1"/>
</dbReference>
<evidence type="ECO:0008006" key="6">
    <source>
        <dbReference type="Google" id="ProtNLM"/>
    </source>
</evidence>
<dbReference type="RefSeq" id="WP_076955834.1">
    <property type="nucleotide sequence ID" value="NZ_MLCO01000016.1"/>
</dbReference>
<evidence type="ECO:0000256" key="2">
    <source>
        <dbReference type="ARBA" id="ARBA00022801"/>
    </source>
</evidence>
<dbReference type="PANTHER" id="PTHR40841">
    <property type="entry name" value="SIDEROPHORE TRIACETYLFUSARININE C ESTERASE"/>
    <property type="match status" value="1"/>
</dbReference>
<evidence type="ECO:0000313" key="5">
    <source>
        <dbReference type="Proteomes" id="UP000188879"/>
    </source>
</evidence>
<evidence type="ECO:0000256" key="1">
    <source>
        <dbReference type="ARBA" id="ARBA00005622"/>
    </source>
</evidence>
<proteinExistence type="inferred from homology"/>
<dbReference type="InterPro" id="IPR052558">
    <property type="entry name" value="Siderophore_Hydrolase_D"/>
</dbReference>
<accession>A0A1V2H897</accession>
<reference evidence="4 5" key="1">
    <citation type="submission" date="2016-10" db="EMBL/GenBank/DDBJ databases">
        <title>Draft Genome sequence of Roseomonas sp. strain M3.</title>
        <authorList>
            <person name="Subhash Y."/>
            <person name="Lee S."/>
        </authorList>
    </citation>
    <scope>NUCLEOTIDE SEQUENCE [LARGE SCALE GENOMIC DNA]</scope>
    <source>
        <strain evidence="4 5">M3</strain>
    </source>
</reference>
<dbReference type="OrthoDB" id="5523653at2"/>
<dbReference type="EMBL" id="MLCO01000016">
    <property type="protein sequence ID" value="ONG58703.1"/>
    <property type="molecule type" value="Genomic_DNA"/>
</dbReference>
<gene>
    <name evidence="4" type="ORF">BKE38_02405</name>
</gene>
<dbReference type="SUPFAM" id="SSF53474">
    <property type="entry name" value="alpha/beta-Hydrolases"/>
    <property type="match status" value="1"/>
</dbReference>
<keyword evidence="2" id="KW-0378">Hydrolase</keyword>
<dbReference type="AlphaFoldDB" id="A0A1V2H897"/>
<protein>
    <recommendedName>
        <fullName evidence="6">Esterase</fullName>
    </recommendedName>
</protein>
<feature type="region of interest" description="Disordered" evidence="3">
    <location>
        <begin position="88"/>
        <end position="107"/>
    </location>
</feature>
<comment type="similarity">
    <text evidence="1">Belongs to the esterase D family.</text>
</comment>
<sequence length="275" mass="29599">MPPVSLSGTQVFDIPGGWQLWLAVPESPPPEAGFPVVWLLDANACFGTALETMRMASARQKVTRMAPAILAGIAYPTEDGFDRARRSFDYTAGPPAAEPHRGQSGGRDAFRDMLRDVARPLVARQAPIDPARQIIIGHSLAGNLVLDLLAHDSALFSGYGALSPSIWWDRPRLLRGLATAADARPDVFLAVGEWEEGLAPWEAGLPGAEDSAARRGRRAMVSNLRDMATTLGSCLPQARVHAETCPGETHASMLPLGLMRALRFLLASDAQVFLE</sequence>
<name>A0A1V2H897_9PROT</name>
<keyword evidence="5" id="KW-1185">Reference proteome</keyword>
<dbReference type="Gene3D" id="3.40.50.1820">
    <property type="entry name" value="alpha/beta hydrolase"/>
    <property type="match status" value="1"/>
</dbReference>
<dbReference type="InterPro" id="IPR029058">
    <property type="entry name" value="AB_hydrolase_fold"/>
</dbReference>
<evidence type="ECO:0000256" key="3">
    <source>
        <dbReference type="SAM" id="MobiDB-lite"/>
    </source>
</evidence>